<name>A0AA49GS83_9BACT</name>
<organism evidence="2">
    <name type="scientific">Roseihalotalea indica</name>
    <dbReference type="NCBI Taxonomy" id="2867963"/>
    <lineage>
        <taxon>Bacteria</taxon>
        <taxon>Pseudomonadati</taxon>
        <taxon>Bacteroidota</taxon>
        <taxon>Cytophagia</taxon>
        <taxon>Cytophagales</taxon>
        <taxon>Catalimonadaceae</taxon>
        <taxon>Roseihalotalea</taxon>
    </lineage>
</organism>
<protein>
    <submittedName>
        <fullName evidence="2">DUF1080 domain-containing protein</fullName>
    </submittedName>
</protein>
<reference evidence="2" key="1">
    <citation type="journal article" date="2023" name="Comput. Struct. Biotechnol. J.">
        <title>Discovery of a novel marine Bacteroidetes with a rich repertoire of carbohydrate-active enzymes.</title>
        <authorList>
            <person name="Chen B."/>
            <person name="Liu G."/>
            <person name="Chen Q."/>
            <person name="Wang H."/>
            <person name="Liu L."/>
            <person name="Tang K."/>
        </authorList>
    </citation>
    <scope>NUCLEOTIDE SEQUENCE</scope>
    <source>
        <strain evidence="2">TK19036</strain>
    </source>
</reference>
<feature type="domain" description="3-keto-alpha-glucoside-1,2-lyase/3-keto-2-hydroxy-glucal hydratase" evidence="1">
    <location>
        <begin position="22"/>
        <end position="204"/>
    </location>
</feature>
<dbReference type="Pfam" id="PF06439">
    <property type="entry name" value="3keto-disac_hyd"/>
    <property type="match status" value="1"/>
</dbReference>
<dbReference type="GO" id="GO:0016787">
    <property type="term" value="F:hydrolase activity"/>
    <property type="evidence" value="ECO:0007669"/>
    <property type="project" value="InterPro"/>
</dbReference>
<dbReference type="Gene3D" id="2.60.120.560">
    <property type="entry name" value="Exo-inulinase, domain 1"/>
    <property type="match status" value="1"/>
</dbReference>
<dbReference type="PROSITE" id="PS51257">
    <property type="entry name" value="PROKAR_LIPOPROTEIN"/>
    <property type="match status" value="1"/>
</dbReference>
<gene>
    <name evidence="2" type="ORF">K4G66_09775</name>
</gene>
<evidence type="ECO:0000313" key="2">
    <source>
        <dbReference type="EMBL" id="WKN38989.1"/>
    </source>
</evidence>
<proteinExistence type="predicted"/>
<dbReference type="AlphaFoldDB" id="A0AA49GS83"/>
<dbReference type="EMBL" id="CP120682">
    <property type="protein sequence ID" value="WKN38989.1"/>
    <property type="molecule type" value="Genomic_DNA"/>
</dbReference>
<evidence type="ECO:0000259" key="1">
    <source>
        <dbReference type="Pfam" id="PF06439"/>
    </source>
</evidence>
<accession>A0AA49GS83</accession>
<sequence>MKIPQFLVIALLLTSCTSSQESKELFNGQTFQGWEGDTVATWRIEDGSIVGGSLSKTVPHNDFLVTTQPYNDFMLRLKFKLLGDSGFINAGVQFHSQRLDDPPYEMVGYQADLGEGYWASLYDESRRKKTLVQPDSVLIMELLKPDDWNDYEIRAEDGYIQLWLNGQQTVDYIEADKAIPQSGFIGLQIHGGGKAQVFYKDIMLEELP</sequence>
<reference evidence="2" key="2">
    <citation type="journal article" date="2024" name="Antonie Van Leeuwenhoek">
        <title>Roseihalotalea indica gen. nov., sp. nov., a halophilic Bacteroidetes from mesopelagic Southwest Indian Ocean with higher carbohydrate metabolic potential.</title>
        <authorList>
            <person name="Chen B."/>
            <person name="Zhang M."/>
            <person name="Lin D."/>
            <person name="Ye J."/>
            <person name="Tang K."/>
        </authorList>
    </citation>
    <scope>NUCLEOTIDE SEQUENCE</scope>
    <source>
        <strain evidence="2">TK19036</strain>
    </source>
</reference>
<dbReference type="InterPro" id="IPR010496">
    <property type="entry name" value="AL/BT2_dom"/>
</dbReference>